<dbReference type="AlphaFoldDB" id="A0A2M4D6J1"/>
<feature type="region of interest" description="Disordered" evidence="1">
    <location>
        <begin position="80"/>
        <end position="112"/>
    </location>
</feature>
<organism evidence="2">
    <name type="scientific">Anopheles darlingi</name>
    <name type="common">Mosquito</name>
    <dbReference type="NCBI Taxonomy" id="43151"/>
    <lineage>
        <taxon>Eukaryota</taxon>
        <taxon>Metazoa</taxon>
        <taxon>Ecdysozoa</taxon>
        <taxon>Arthropoda</taxon>
        <taxon>Hexapoda</taxon>
        <taxon>Insecta</taxon>
        <taxon>Pterygota</taxon>
        <taxon>Neoptera</taxon>
        <taxon>Endopterygota</taxon>
        <taxon>Diptera</taxon>
        <taxon>Nematocera</taxon>
        <taxon>Culicoidea</taxon>
        <taxon>Culicidae</taxon>
        <taxon>Anophelinae</taxon>
        <taxon>Anopheles</taxon>
    </lineage>
</organism>
<evidence type="ECO:0000313" key="2">
    <source>
        <dbReference type="EMBL" id="MBW73192.1"/>
    </source>
</evidence>
<name>A0A2M4D6J1_ANODA</name>
<dbReference type="EMBL" id="GGFL01009014">
    <property type="protein sequence ID" value="MBW73192.1"/>
    <property type="molecule type" value="Transcribed_RNA"/>
</dbReference>
<sequence length="112" mass="12095">MAGKSAALAAYLSHYFASSSPCSLLAFLITCTRIDTHTHTHTHTKHKKHTRGTRLSLSSRGHHSWVGLFANFPATCKRHTLRHSASSHGTTERNNSDGDGDGAAQTPEARGC</sequence>
<reference evidence="2" key="1">
    <citation type="submission" date="2018-01" db="EMBL/GenBank/DDBJ databases">
        <title>An insight into the sialome of Amazonian anophelines.</title>
        <authorList>
            <person name="Ribeiro J.M."/>
            <person name="Scarpassa V."/>
            <person name="Calvo E."/>
        </authorList>
    </citation>
    <scope>NUCLEOTIDE SEQUENCE</scope>
</reference>
<protein>
    <submittedName>
        <fullName evidence="2">Putative secreted protein</fullName>
    </submittedName>
</protein>
<proteinExistence type="predicted"/>
<evidence type="ECO:0000256" key="1">
    <source>
        <dbReference type="SAM" id="MobiDB-lite"/>
    </source>
</evidence>
<accession>A0A2M4D6J1</accession>